<accession>A0A382D0X6</accession>
<sequence>MIKKELNIYGDNIVECLKVVELINIVFHINTLKLSNSSNFSIPKIIIKNTK</sequence>
<dbReference type="EMBL" id="UINC01036821">
    <property type="protein sequence ID" value="SVB31371.1"/>
    <property type="molecule type" value="Genomic_DNA"/>
</dbReference>
<organism evidence="1">
    <name type="scientific">marine metagenome</name>
    <dbReference type="NCBI Taxonomy" id="408172"/>
    <lineage>
        <taxon>unclassified sequences</taxon>
        <taxon>metagenomes</taxon>
        <taxon>ecological metagenomes</taxon>
    </lineage>
</organism>
<protein>
    <submittedName>
        <fullName evidence="1">Uncharacterized protein</fullName>
    </submittedName>
</protein>
<dbReference type="AlphaFoldDB" id="A0A382D0X6"/>
<name>A0A382D0X6_9ZZZZ</name>
<feature type="non-terminal residue" evidence="1">
    <location>
        <position position="51"/>
    </location>
</feature>
<evidence type="ECO:0000313" key="1">
    <source>
        <dbReference type="EMBL" id="SVB31371.1"/>
    </source>
</evidence>
<reference evidence="1" key="1">
    <citation type="submission" date="2018-05" db="EMBL/GenBank/DDBJ databases">
        <authorList>
            <person name="Lanie J.A."/>
            <person name="Ng W.-L."/>
            <person name="Kazmierczak K.M."/>
            <person name="Andrzejewski T.M."/>
            <person name="Davidsen T.M."/>
            <person name="Wayne K.J."/>
            <person name="Tettelin H."/>
            <person name="Glass J.I."/>
            <person name="Rusch D."/>
            <person name="Podicherti R."/>
            <person name="Tsui H.-C.T."/>
            <person name="Winkler M.E."/>
        </authorList>
    </citation>
    <scope>NUCLEOTIDE SEQUENCE</scope>
</reference>
<gene>
    <name evidence="1" type="ORF">METZ01_LOCUS184225</name>
</gene>
<proteinExistence type="predicted"/>